<name>A0A511TC54_MYXFU</name>
<evidence type="ECO:0008006" key="5">
    <source>
        <dbReference type="Google" id="ProtNLM"/>
    </source>
</evidence>
<dbReference type="Proteomes" id="UP000183760">
    <property type="component" value="Unassembled WGS sequence"/>
</dbReference>
<evidence type="ECO:0000313" key="1">
    <source>
        <dbReference type="EMBL" id="GEN10718.1"/>
    </source>
</evidence>
<reference evidence="1 4" key="2">
    <citation type="submission" date="2019-07" db="EMBL/GenBank/DDBJ databases">
        <title>Whole genome shotgun sequence of Myxococcus fulvus NBRC 100333.</title>
        <authorList>
            <person name="Hosoyama A."/>
            <person name="Uohara A."/>
            <person name="Ohji S."/>
            <person name="Ichikawa N."/>
        </authorList>
    </citation>
    <scope>NUCLEOTIDE SEQUENCE [LARGE SCALE GENOMIC DNA]</scope>
    <source>
        <strain evidence="1 4">NBRC 100333</strain>
    </source>
</reference>
<dbReference type="EMBL" id="BJXR01000040">
    <property type="protein sequence ID" value="GEN10718.1"/>
    <property type="molecule type" value="Genomic_DNA"/>
</dbReference>
<evidence type="ECO:0000313" key="3">
    <source>
        <dbReference type="Proteomes" id="UP000183760"/>
    </source>
</evidence>
<accession>A0A511TC54</accession>
<evidence type="ECO:0000313" key="2">
    <source>
        <dbReference type="EMBL" id="SEU37779.1"/>
    </source>
</evidence>
<sequence>MDAAIRSTFARRQSNAELRAELEALAQRPWFREFSWLWGPSLHVRDRVLFRPLILSWLRVGNLTAAGAWVDPWQGENAAALETWLADADRHDDVEVFRRLYEWRQQGLGMKKAEARWREDLTKRFGDARTRAARHLVLTKLDVETGRLDEATALALDDVDAELARPFIRQRLPFAWGPGVPQEKQHAMWTTLRERLLARGDTELAWAIYRRLVTEDAWRADVFALTQSVTDAQALVRALEEHHPDLAPTGAAEVFVELAEKRGRDVVPYLLAHLSAVFPRWSGYGSRGKNAKGLPELLELCRVRGWEDVWGTALRTSATAETFDQEVLSLVHDAKADPTVTRGRLLQVAGTGGEWNRPGFGITRVLPLTDTTAVMLYARFPELLRGPFRMHVSSGWHSSYPELVGRALERRDEELLDFLASRAATQAPPTHSGNKRQREWVRVLDALATHYEELPKEDGVFARRAANVLGAIPAYAIWADKTLLSQNRLARLLLMRSDELYLADPRAVRDLLESPQIHVQALAFRLLGRDSPRARELAASNTDVLQAALLRPLHRRTRLMAFSALSNAALHDVDTARRLLARMRDAFALPDQRYPKEELVELLAKVLQRWPELRGPAESPRIFSASTKEASP</sequence>
<dbReference type="STRING" id="1334629.MFUL124B02_40440"/>
<dbReference type="Proteomes" id="UP000321514">
    <property type="component" value="Unassembled WGS sequence"/>
</dbReference>
<keyword evidence="3" id="KW-1185">Reference proteome</keyword>
<dbReference type="EMBL" id="FOIB01000012">
    <property type="protein sequence ID" value="SEU37779.1"/>
    <property type="molecule type" value="Genomic_DNA"/>
</dbReference>
<comment type="caution">
    <text evidence="1">The sequence shown here is derived from an EMBL/GenBank/DDBJ whole genome shotgun (WGS) entry which is preliminary data.</text>
</comment>
<organism evidence="1 4">
    <name type="scientific">Myxococcus fulvus</name>
    <dbReference type="NCBI Taxonomy" id="33"/>
    <lineage>
        <taxon>Bacteria</taxon>
        <taxon>Pseudomonadati</taxon>
        <taxon>Myxococcota</taxon>
        <taxon>Myxococcia</taxon>
        <taxon>Myxococcales</taxon>
        <taxon>Cystobacterineae</taxon>
        <taxon>Myxococcaceae</taxon>
        <taxon>Myxococcus</taxon>
    </lineage>
</organism>
<dbReference type="AlphaFoldDB" id="A0A511TC54"/>
<evidence type="ECO:0000313" key="4">
    <source>
        <dbReference type="Proteomes" id="UP000321514"/>
    </source>
</evidence>
<protein>
    <recommendedName>
        <fullName evidence="5">Adventurous gliding motility protein AgmJ</fullName>
    </recommendedName>
</protein>
<gene>
    <name evidence="1" type="ORF">MFU01_57550</name>
    <name evidence="2" type="ORF">SAMN05443572_112234</name>
</gene>
<proteinExistence type="predicted"/>
<reference evidence="2 3" key="1">
    <citation type="submission" date="2016-10" db="EMBL/GenBank/DDBJ databases">
        <authorList>
            <person name="Varghese N."/>
            <person name="Submissions S."/>
        </authorList>
    </citation>
    <scope>NUCLEOTIDE SEQUENCE [LARGE SCALE GENOMIC DNA]</scope>
    <source>
        <strain evidence="2 3">DSM 16525</strain>
    </source>
</reference>